<gene>
    <name evidence="1" type="ORF">BDV95DRAFT_246343</name>
</gene>
<dbReference type="Proteomes" id="UP000481861">
    <property type="component" value="Unassembled WGS sequence"/>
</dbReference>
<proteinExistence type="predicted"/>
<reference evidence="1 2" key="1">
    <citation type="submission" date="2020-01" db="EMBL/GenBank/DDBJ databases">
        <authorList>
            <consortium name="DOE Joint Genome Institute"/>
            <person name="Haridas S."/>
            <person name="Albert R."/>
            <person name="Binder M."/>
            <person name="Bloem J."/>
            <person name="Labutti K."/>
            <person name="Salamov A."/>
            <person name="Andreopoulos B."/>
            <person name="Baker S.E."/>
            <person name="Barry K."/>
            <person name="Bills G."/>
            <person name="Bluhm B.H."/>
            <person name="Cannon C."/>
            <person name="Castanera R."/>
            <person name="Culley D.E."/>
            <person name="Daum C."/>
            <person name="Ezra D."/>
            <person name="Gonzalez J.B."/>
            <person name="Henrissat B."/>
            <person name="Kuo A."/>
            <person name="Liang C."/>
            <person name="Lipzen A."/>
            <person name="Lutzoni F."/>
            <person name="Magnuson J."/>
            <person name="Mondo S."/>
            <person name="Nolan M."/>
            <person name="Ohm R."/>
            <person name="Pangilinan J."/>
            <person name="Park H.-J.H."/>
            <person name="Ramirez L."/>
            <person name="Alfaro M."/>
            <person name="Sun H."/>
            <person name="Tritt A."/>
            <person name="Yoshinaga Y."/>
            <person name="Zwiers L.-H.L."/>
            <person name="Turgeon B.G."/>
            <person name="Goodwin S.B."/>
            <person name="Spatafora J.W."/>
            <person name="Crous P.W."/>
            <person name="Grigoriev I.V."/>
        </authorList>
    </citation>
    <scope>NUCLEOTIDE SEQUENCE [LARGE SCALE GENOMIC DNA]</scope>
    <source>
        <strain evidence="1 2">CBS 611.86</strain>
    </source>
</reference>
<name>A0A7C8I5L7_9PLEO</name>
<accession>A0A7C8I5L7</accession>
<dbReference type="AlphaFoldDB" id="A0A7C8I5L7"/>
<dbReference type="EMBL" id="JAADJZ010000031">
    <property type="protein sequence ID" value="KAF2865730.1"/>
    <property type="molecule type" value="Genomic_DNA"/>
</dbReference>
<organism evidence="1 2">
    <name type="scientific">Massariosphaeria phaeospora</name>
    <dbReference type="NCBI Taxonomy" id="100035"/>
    <lineage>
        <taxon>Eukaryota</taxon>
        <taxon>Fungi</taxon>
        <taxon>Dikarya</taxon>
        <taxon>Ascomycota</taxon>
        <taxon>Pezizomycotina</taxon>
        <taxon>Dothideomycetes</taxon>
        <taxon>Pleosporomycetidae</taxon>
        <taxon>Pleosporales</taxon>
        <taxon>Pleosporales incertae sedis</taxon>
        <taxon>Massariosphaeria</taxon>
    </lineage>
</organism>
<protein>
    <submittedName>
        <fullName evidence="1">Uncharacterized protein</fullName>
    </submittedName>
</protein>
<evidence type="ECO:0000313" key="2">
    <source>
        <dbReference type="Proteomes" id="UP000481861"/>
    </source>
</evidence>
<evidence type="ECO:0000313" key="1">
    <source>
        <dbReference type="EMBL" id="KAF2865730.1"/>
    </source>
</evidence>
<sequence length="160" mass="18838">MHINIVRRGLIREELPARNPSRVLKYLIFVRNNIETVSRHLNEPSIRLAPQKLLDIFGPETPKQTWTRTSVTRPSDEAYLEYTPPTHDLPSLSLKETTKDIMKDRKPIDMLLLKMIFDERCIILELEYIAAHFALAENKVPRIEKFWNLCRMLCQKNGNR</sequence>
<comment type="caution">
    <text evidence="1">The sequence shown here is derived from an EMBL/GenBank/DDBJ whole genome shotgun (WGS) entry which is preliminary data.</text>
</comment>
<keyword evidence="2" id="KW-1185">Reference proteome</keyword>